<dbReference type="GO" id="GO:0004672">
    <property type="term" value="F:protein kinase activity"/>
    <property type="evidence" value="ECO:0007669"/>
    <property type="project" value="InterPro"/>
</dbReference>
<dbReference type="Proteomes" id="UP000697107">
    <property type="component" value="Unassembled WGS sequence"/>
</dbReference>
<name>A0A8T1F8U4_9STRA</name>
<dbReference type="PANTHER" id="PTHR24347">
    <property type="entry name" value="SERINE/THREONINE-PROTEIN KINASE"/>
    <property type="match status" value="1"/>
</dbReference>
<evidence type="ECO:0000256" key="1">
    <source>
        <dbReference type="ARBA" id="ARBA00022741"/>
    </source>
</evidence>
<dbReference type="InterPro" id="IPR000719">
    <property type="entry name" value="Prot_kinase_dom"/>
</dbReference>
<dbReference type="Gene3D" id="3.30.200.20">
    <property type="entry name" value="Phosphorylase Kinase, domain 1"/>
    <property type="match status" value="1"/>
</dbReference>
<dbReference type="AlphaFoldDB" id="A0A8T1F8U4"/>
<dbReference type="GO" id="GO:0005524">
    <property type="term" value="F:ATP binding"/>
    <property type="evidence" value="ECO:0007669"/>
    <property type="project" value="UniProtKB-UniRule"/>
</dbReference>
<evidence type="ECO:0000313" key="5">
    <source>
        <dbReference type="EMBL" id="KAG2963659.1"/>
    </source>
</evidence>
<keyword evidence="2 3" id="KW-0067">ATP-binding</keyword>
<dbReference type="Pfam" id="PF00069">
    <property type="entry name" value="Pkinase"/>
    <property type="match status" value="1"/>
</dbReference>
<organism evidence="5 6">
    <name type="scientific">Phytophthora cactorum</name>
    <dbReference type="NCBI Taxonomy" id="29920"/>
    <lineage>
        <taxon>Eukaryota</taxon>
        <taxon>Sar</taxon>
        <taxon>Stramenopiles</taxon>
        <taxon>Oomycota</taxon>
        <taxon>Peronosporomycetes</taxon>
        <taxon>Peronosporales</taxon>
        <taxon>Peronosporaceae</taxon>
        <taxon>Phytophthora</taxon>
    </lineage>
</organism>
<dbReference type="FunFam" id="3.30.200.20:FF:000042">
    <property type="entry name" value="Aurora kinase A"/>
    <property type="match status" value="1"/>
</dbReference>
<sequence length="82" mass="9291">MADQVPAGFNEKYRIGRVIGEGNFSIVKECTNRKTGERFAVKCINKAALNPKDRSNLVQEIEILKDLNHPNIIKFRGDEEDS</sequence>
<feature type="binding site" evidence="3">
    <location>
        <position position="42"/>
    </location>
    <ligand>
        <name>ATP</name>
        <dbReference type="ChEBI" id="CHEBI:30616"/>
    </ligand>
</feature>
<evidence type="ECO:0000256" key="2">
    <source>
        <dbReference type="ARBA" id="ARBA00022840"/>
    </source>
</evidence>
<protein>
    <recommendedName>
        <fullName evidence="4">Protein kinase domain-containing protein</fullName>
    </recommendedName>
</protein>
<evidence type="ECO:0000259" key="4">
    <source>
        <dbReference type="PROSITE" id="PS50011"/>
    </source>
</evidence>
<keyword evidence="1 3" id="KW-0547">Nucleotide-binding</keyword>
<gene>
    <name evidence="5" type="ORF">PC118_g20775</name>
</gene>
<dbReference type="VEuPathDB" id="FungiDB:PC110_g16310"/>
<dbReference type="EMBL" id="RCML01001308">
    <property type="protein sequence ID" value="KAG2963659.1"/>
    <property type="molecule type" value="Genomic_DNA"/>
</dbReference>
<evidence type="ECO:0000313" key="6">
    <source>
        <dbReference type="Proteomes" id="UP000697107"/>
    </source>
</evidence>
<dbReference type="InterPro" id="IPR017441">
    <property type="entry name" value="Protein_kinase_ATP_BS"/>
</dbReference>
<feature type="domain" description="Protein kinase" evidence="4">
    <location>
        <begin position="13"/>
        <end position="82"/>
    </location>
</feature>
<dbReference type="PROSITE" id="PS50011">
    <property type="entry name" value="PROTEIN_KINASE_DOM"/>
    <property type="match status" value="1"/>
</dbReference>
<proteinExistence type="predicted"/>
<evidence type="ECO:0000256" key="3">
    <source>
        <dbReference type="PROSITE-ProRule" id="PRU10141"/>
    </source>
</evidence>
<dbReference type="InterPro" id="IPR011009">
    <property type="entry name" value="Kinase-like_dom_sf"/>
</dbReference>
<accession>A0A8T1F8U4</accession>
<reference evidence="5" key="1">
    <citation type="submission" date="2018-10" db="EMBL/GenBank/DDBJ databases">
        <title>Effector identification in a new, highly contiguous assembly of the strawberry crown rot pathogen Phytophthora cactorum.</title>
        <authorList>
            <person name="Armitage A.D."/>
            <person name="Nellist C.F."/>
            <person name="Bates H."/>
            <person name="Vickerstaff R.J."/>
            <person name="Harrison R.J."/>
        </authorList>
    </citation>
    <scope>NUCLEOTIDE SEQUENCE</scope>
    <source>
        <strain evidence="5">P415</strain>
    </source>
</reference>
<dbReference type="PROSITE" id="PS00107">
    <property type="entry name" value="PROTEIN_KINASE_ATP"/>
    <property type="match status" value="1"/>
</dbReference>
<comment type="caution">
    <text evidence="5">The sequence shown here is derived from an EMBL/GenBank/DDBJ whole genome shotgun (WGS) entry which is preliminary data.</text>
</comment>
<dbReference type="SUPFAM" id="SSF56112">
    <property type="entry name" value="Protein kinase-like (PK-like)"/>
    <property type="match status" value="1"/>
</dbReference>